<evidence type="ECO:0000256" key="7">
    <source>
        <dbReference type="PROSITE-ProRule" id="PRU00023"/>
    </source>
</evidence>
<dbReference type="InterPro" id="IPR000961">
    <property type="entry name" value="AGC-kinase_C"/>
</dbReference>
<dbReference type="Pfam" id="PF12796">
    <property type="entry name" value="Ank_2"/>
    <property type="match status" value="1"/>
</dbReference>
<dbReference type="PROSITE" id="PS00108">
    <property type="entry name" value="PROTEIN_KINASE_ST"/>
    <property type="match status" value="1"/>
</dbReference>
<evidence type="ECO:0000256" key="9">
    <source>
        <dbReference type="SAM" id="MobiDB-lite"/>
    </source>
</evidence>
<dbReference type="Proteomes" id="UP000187209">
    <property type="component" value="Unassembled WGS sequence"/>
</dbReference>
<evidence type="ECO:0000259" key="10">
    <source>
        <dbReference type="PROSITE" id="PS50011"/>
    </source>
</evidence>
<dbReference type="GO" id="GO:0005524">
    <property type="term" value="F:ATP binding"/>
    <property type="evidence" value="ECO:0007669"/>
    <property type="project" value="UniProtKB-UniRule"/>
</dbReference>
<dbReference type="PROSITE" id="PS50297">
    <property type="entry name" value="ANK_REP_REGION"/>
    <property type="match status" value="1"/>
</dbReference>
<dbReference type="CDD" id="cd17039">
    <property type="entry name" value="Ubl_ubiquitin_like"/>
    <property type="match status" value="1"/>
</dbReference>
<comment type="caution">
    <text evidence="13">The sequence shown here is derived from an EMBL/GenBank/DDBJ whole genome shotgun (WGS) entry which is preliminary data.</text>
</comment>
<sequence length="762" mass="86542">MQLTFKLIDQTSQSGKQIIDAHSYHTIAELKSIIASAVSQHSNMIRILLIKDGNEILLSEESTLASYEINESSALFLDIIRPEDEAEAAVRDKLRAKREMKEQKEAAPAKDWLGILVEKIRTGVLSGVLQILGDYEKEEAGKIVDEEEDLLSSANTEGYTALHYCCQLGHSNIVQLFVARNAACNRESKDNFTPLMLAVNNGHLECVRAILKHPMIQVNKMTSGKGTALHLACRKGYSSIAQLLLEQKACMTIEDQAGLIPLQVASTQEIFELIPKFMGELQLQSIHENIPKGAMNFSSDVYYTGSLVIEDKQVFLYIDHDNGYLKCFHSKDSFLRQEDPWLLVKLIDIWDIKTTKGLLYGNKNAMCFVLYSKLGSYKFYTLQADLTNEWVTRLQNGIDYCQIHKRGFNAEDCKNDEDQNAIREGIILKSEARLDDGVNFKSFTILGELGSGSFGKVYKVIKNDTKRVYAIKQLNKQFLINQKQIKYAIGECKILRYLRHPFIISMSYAFQTPKNLYMVLELCPNGDLMTHLSERSRFAESVAKFYIAETILAVEYLHSLDIVYRDLKPENILLDRAGHVRLADFGLAKENVNPLNPAMSFCGSPAYLAPEMLSKSGSEKSADVYGIGAILYELLTGLPPFYSDNIKELFRNIKNGMLQFPKTVRPEAQDLMRKLMNKDPTKRPSISQVKHHVFFRDINWEDLEKKKMKPPRLGNKWLQLDETGEEPAEELPATSHKQIVEDEDYDEEELADSVAEFNFSRN</sequence>
<dbReference type="SMART" id="SM00213">
    <property type="entry name" value="UBQ"/>
    <property type="match status" value="1"/>
</dbReference>
<dbReference type="SUPFAM" id="SSF56112">
    <property type="entry name" value="Protein kinase-like (PK-like)"/>
    <property type="match status" value="1"/>
</dbReference>
<dbReference type="InterPro" id="IPR036770">
    <property type="entry name" value="Ankyrin_rpt-contain_sf"/>
</dbReference>
<keyword evidence="1" id="KW-0723">Serine/threonine-protein kinase</keyword>
<evidence type="ECO:0000256" key="5">
    <source>
        <dbReference type="ARBA" id="ARBA00022777"/>
    </source>
</evidence>
<keyword evidence="6 8" id="KW-0067">ATP-binding</keyword>
<evidence type="ECO:0000313" key="13">
    <source>
        <dbReference type="EMBL" id="OMJ94947.1"/>
    </source>
</evidence>
<keyword evidence="2" id="KW-0597">Phosphoprotein</keyword>
<evidence type="ECO:0000259" key="12">
    <source>
        <dbReference type="PROSITE" id="PS51285"/>
    </source>
</evidence>
<dbReference type="PROSITE" id="PS00107">
    <property type="entry name" value="PROTEIN_KINASE_ATP"/>
    <property type="match status" value="1"/>
</dbReference>
<keyword evidence="14" id="KW-1185">Reference proteome</keyword>
<dbReference type="InterPro" id="IPR008271">
    <property type="entry name" value="Ser/Thr_kinase_AS"/>
</dbReference>
<dbReference type="InterPro" id="IPR029071">
    <property type="entry name" value="Ubiquitin-like_domsf"/>
</dbReference>
<feature type="domain" description="Protein kinase" evidence="10">
    <location>
        <begin position="443"/>
        <end position="695"/>
    </location>
</feature>
<dbReference type="CDD" id="cd05123">
    <property type="entry name" value="STKc_AGC"/>
    <property type="match status" value="1"/>
</dbReference>
<dbReference type="InterPro" id="IPR045270">
    <property type="entry name" value="STKc_AGC"/>
</dbReference>
<dbReference type="SUPFAM" id="SSF54236">
    <property type="entry name" value="Ubiquitin-like"/>
    <property type="match status" value="1"/>
</dbReference>
<proteinExistence type="predicted"/>
<dbReference type="PROSITE" id="PS50053">
    <property type="entry name" value="UBIQUITIN_2"/>
    <property type="match status" value="1"/>
</dbReference>
<evidence type="ECO:0000256" key="1">
    <source>
        <dbReference type="ARBA" id="ARBA00022527"/>
    </source>
</evidence>
<dbReference type="InterPro" id="IPR002110">
    <property type="entry name" value="Ankyrin_rpt"/>
</dbReference>
<feature type="domain" description="Ubiquitin-like" evidence="11">
    <location>
        <begin position="1"/>
        <end position="77"/>
    </location>
</feature>
<keyword evidence="3" id="KW-0808">Transferase</keyword>
<feature type="repeat" description="ANK" evidence="7">
    <location>
        <begin position="224"/>
        <end position="256"/>
    </location>
</feature>
<organism evidence="13 14">
    <name type="scientific">Stentor coeruleus</name>
    <dbReference type="NCBI Taxonomy" id="5963"/>
    <lineage>
        <taxon>Eukaryota</taxon>
        <taxon>Sar</taxon>
        <taxon>Alveolata</taxon>
        <taxon>Ciliophora</taxon>
        <taxon>Postciliodesmatophora</taxon>
        <taxon>Heterotrichea</taxon>
        <taxon>Heterotrichida</taxon>
        <taxon>Stentoridae</taxon>
        <taxon>Stentor</taxon>
    </lineage>
</organism>
<dbReference type="Gene3D" id="3.30.200.20">
    <property type="entry name" value="Phosphorylase Kinase, domain 1"/>
    <property type="match status" value="1"/>
</dbReference>
<evidence type="ECO:0000256" key="3">
    <source>
        <dbReference type="ARBA" id="ARBA00022679"/>
    </source>
</evidence>
<dbReference type="EMBL" id="MPUH01000019">
    <property type="protein sequence ID" value="OMJ94947.1"/>
    <property type="molecule type" value="Genomic_DNA"/>
</dbReference>
<dbReference type="Gene3D" id="1.10.510.10">
    <property type="entry name" value="Transferase(Phosphotransferase) domain 1"/>
    <property type="match status" value="1"/>
</dbReference>
<dbReference type="InterPro" id="IPR017441">
    <property type="entry name" value="Protein_kinase_ATP_BS"/>
</dbReference>
<protein>
    <recommendedName>
        <fullName evidence="15">Non-specific serine/threonine protein kinase</fullName>
    </recommendedName>
</protein>
<dbReference type="SMART" id="SM00220">
    <property type="entry name" value="S_TKc"/>
    <property type="match status" value="1"/>
</dbReference>
<dbReference type="PROSITE" id="PS50011">
    <property type="entry name" value="PROTEIN_KINASE_DOM"/>
    <property type="match status" value="1"/>
</dbReference>
<evidence type="ECO:0000256" key="6">
    <source>
        <dbReference type="ARBA" id="ARBA00022840"/>
    </source>
</evidence>
<dbReference type="PROSITE" id="PS50088">
    <property type="entry name" value="ANK_REPEAT"/>
    <property type="match status" value="2"/>
</dbReference>
<feature type="binding site" evidence="8">
    <location>
        <position position="472"/>
    </location>
    <ligand>
        <name>ATP</name>
        <dbReference type="ChEBI" id="CHEBI:30616"/>
    </ligand>
</feature>
<dbReference type="GO" id="GO:0004674">
    <property type="term" value="F:protein serine/threonine kinase activity"/>
    <property type="evidence" value="ECO:0007669"/>
    <property type="project" value="UniProtKB-KW"/>
</dbReference>
<dbReference type="InterPro" id="IPR011009">
    <property type="entry name" value="Kinase-like_dom_sf"/>
</dbReference>
<reference evidence="13 14" key="1">
    <citation type="submission" date="2016-11" db="EMBL/GenBank/DDBJ databases">
        <title>The macronuclear genome of Stentor coeruleus: a giant cell with tiny introns.</title>
        <authorList>
            <person name="Slabodnick M."/>
            <person name="Ruby J.G."/>
            <person name="Reiff S.B."/>
            <person name="Swart E.C."/>
            <person name="Gosai S."/>
            <person name="Prabakaran S."/>
            <person name="Witkowska E."/>
            <person name="Larue G.E."/>
            <person name="Fisher S."/>
            <person name="Freeman R.M."/>
            <person name="Gunawardena J."/>
            <person name="Chu W."/>
            <person name="Stover N.A."/>
            <person name="Gregory B.D."/>
            <person name="Nowacki M."/>
            <person name="Derisi J."/>
            <person name="Roy S.W."/>
            <person name="Marshall W.F."/>
            <person name="Sood P."/>
        </authorList>
    </citation>
    <scope>NUCLEOTIDE SEQUENCE [LARGE SCALE GENOMIC DNA]</scope>
    <source>
        <strain evidence="13">WM001</strain>
    </source>
</reference>
<evidence type="ECO:0000256" key="4">
    <source>
        <dbReference type="ARBA" id="ARBA00022741"/>
    </source>
</evidence>
<dbReference type="AlphaFoldDB" id="A0A1R2D104"/>
<dbReference type="Pfam" id="PF00023">
    <property type="entry name" value="Ank"/>
    <property type="match status" value="1"/>
</dbReference>
<dbReference type="Pfam" id="PF00069">
    <property type="entry name" value="Pkinase"/>
    <property type="match status" value="1"/>
</dbReference>
<dbReference type="Gene3D" id="1.25.40.20">
    <property type="entry name" value="Ankyrin repeat-containing domain"/>
    <property type="match status" value="1"/>
</dbReference>
<dbReference type="InterPro" id="IPR000626">
    <property type="entry name" value="Ubiquitin-like_dom"/>
</dbReference>
<evidence type="ECO:0000256" key="2">
    <source>
        <dbReference type="ARBA" id="ARBA00022553"/>
    </source>
</evidence>
<dbReference type="OrthoDB" id="296761at2759"/>
<evidence type="ECO:0008006" key="15">
    <source>
        <dbReference type="Google" id="ProtNLM"/>
    </source>
</evidence>
<dbReference type="SMART" id="SM00248">
    <property type="entry name" value="ANK"/>
    <property type="match status" value="3"/>
</dbReference>
<accession>A0A1R2D104</accession>
<gene>
    <name evidence="13" type="ORF">SteCoe_1807</name>
</gene>
<keyword evidence="4 8" id="KW-0547">Nucleotide-binding</keyword>
<dbReference type="FunFam" id="3.30.200.20:FF:000042">
    <property type="entry name" value="Aurora kinase A"/>
    <property type="match status" value="1"/>
</dbReference>
<evidence type="ECO:0000259" key="11">
    <source>
        <dbReference type="PROSITE" id="PS50053"/>
    </source>
</evidence>
<dbReference type="InterPro" id="IPR000719">
    <property type="entry name" value="Prot_kinase_dom"/>
</dbReference>
<feature type="region of interest" description="Disordered" evidence="9">
    <location>
        <begin position="718"/>
        <end position="747"/>
    </location>
</feature>
<feature type="domain" description="AGC-kinase C-terminal" evidence="12">
    <location>
        <begin position="696"/>
        <end position="762"/>
    </location>
</feature>
<name>A0A1R2D104_9CILI</name>
<dbReference type="PROSITE" id="PS51285">
    <property type="entry name" value="AGC_KINASE_CTER"/>
    <property type="match status" value="1"/>
</dbReference>
<feature type="repeat" description="ANK" evidence="7">
    <location>
        <begin position="157"/>
        <end position="189"/>
    </location>
</feature>
<evidence type="ECO:0000256" key="8">
    <source>
        <dbReference type="PROSITE-ProRule" id="PRU10141"/>
    </source>
</evidence>
<evidence type="ECO:0000313" key="14">
    <source>
        <dbReference type="Proteomes" id="UP000187209"/>
    </source>
</evidence>
<keyword evidence="5" id="KW-0418">Kinase</keyword>
<keyword evidence="7" id="KW-0040">ANK repeat</keyword>
<dbReference type="PANTHER" id="PTHR24351">
    <property type="entry name" value="RIBOSOMAL PROTEIN S6 KINASE"/>
    <property type="match status" value="1"/>
</dbReference>
<dbReference type="FunFam" id="1.10.510.10:FF:000008">
    <property type="entry name" value="Non-specific serine/threonine protein kinase"/>
    <property type="match status" value="1"/>
</dbReference>
<dbReference type="SUPFAM" id="SSF48403">
    <property type="entry name" value="Ankyrin repeat"/>
    <property type="match status" value="1"/>
</dbReference>